<gene>
    <name evidence="1" type="ORF">SDC9_131091</name>
</gene>
<evidence type="ECO:0000313" key="1">
    <source>
        <dbReference type="EMBL" id="MPM84021.1"/>
    </source>
</evidence>
<proteinExistence type="predicted"/>
<protein>
    <submittedName>
        <fullName evidence="1">Uncharacterized protein</fullName>
    </submittedName>
</protein>
<accession>A0A645D488</accession>
<dbReference type="EMBL" id="VSSQ01032678">
    <property type="protein sequence ID" value="MPM84021.1"/>
    <property type="molecule type" value="Genomic_DNA"/>
</dbReference>
<name>A0A645D488_9ZZZZ</name>
<dbReference type="AlphaFoldDB" id="A0A645D488"/>
<comment type="caution">
    <text evidence="1">The sequence shown here is derived from an EMBL/GenBank/DDBJ whole genome shotgun (WGS) entry which is preliminary data.</text>
</comment>
<organism evidence="1">
    <name type="scientific">bioreactor metagenome</name>
    <dbReference type="NCBI Taxonomy" id="1076179"/>
    <lineage>
        <taxon>unclassified sequences</taxon>
        <taxon>metagenomes</taxon>
        <taxon>ecological metagenomes</taxon>
    </lineage>
</organism>
<reference evidence="1" key="1">
    <citation type="submission" date="2019-08" db="EMBL/GenBank/DDBJ databases">
        <authorList>
            <person name="Kucharzyk K."/>
            <person name="Murdoch R.W."/>
            <person name="Higgins S."/>
            <person name="Loffler F."/>
        </authorList>
    </citation>
    <scope>NUCLEOTIDE SEQUENCE</scope>
</reference>
<sequence>MTGSGLTIISMLAVPVHPLAAVPVTKYVVVAVGLTVMVGVV</sequence>